<evidence type="ECO:0000313" key="2">
    <source>
        <dbReference type="Proteomes" id="UP000191905"/>
    </source>
</evidence>
<protein>
    <submittedName>
        <fullName evidence="1">Uncharacterized protein</fullName>
    </submittedName>
</protein>
<dbReference type="STRING" id="1873176.BFN67_04770"/>
<organism evidence="1 2">
    <name type="scientific">Manganibacter manganicus</name>
    <dbReference type="NCBI Taxonomy" id="1873176"/>
    <lineage>
        <taxon>Bacteria</taxon>
        <taxon>Pseudomonadati</taxon>
        <taxon>Pseudomonadota</taxon>
        <taxon>Alphaproteobacteria</taxon>
        <taxon>Hyphomicrobiales</taxon>
        <taxon>Phyllobacteriaceae</taxon>
        <taxon>Manganibacter</taxon>
    </lineage>
</organism>
<name>A0A1V8RP00_9HYPH</name>
<gene>
    <name evidence="1" type="ORF">BFN67_04770</name>
</gene>
<keyword evidence="2" id="KW-1185">Reference proteome</keyword>
<dbReference type="Proteomes" id="UP000191905">
    <property type="component" value="Unassembled WGS sequence"/>
</dbReference>
<comment type="caution">
    <text evidence="1">The sequence shown here is derived from an EMBL/GenBank/DDBJ whole genome shotgun (WGS) entry which is preliminary data.</text>
</comment>
<proteinExistence type="predicted"/>
<evidence type="ECO:0000313" key="1">
    <source>
        <dbReference type="EMBL" id="OQM74931.1"/>
    </source>
</evidence>
<dbReference type="EMBL" id="MDET01000023">
    <property type="protein sequence ID" value="OQM74931.1"/>
    <property type="molecule type" value="Genomic_DNA"/>
</dbReference>
<sequence>MTRLTYDRAWAICTSFCIPVDRGFHALNSQHVQNIIDAADSVKYRQPKNANGSRARYFHAYLCRVIARGKIT</sequence>
<dbReference type="AlphaFoldDB" id="A0A1V8RP00"/>
<accession>A0A1V8RP00</accession>
<reference evidence="1 2" key="1">
    <citation type="journal article" date="2016" name="Int. J. Syst. Evol. Microbiol.">
        <title>Pseudaminobacter manganicus sp. nov., isolated from sludge of a manganese mine.</title>
        <authorList>
            <person name="Li J."/>
            <person name="Huang J."/>
            <person name="Liao S."/>
            <person name="Wang G."/>
        </authorList>
    </citation>
    <scope>NUCLEOTIDE SEQUENCE [LARGE SCALE GENOMIC DNA]</scope>
    <source>
        <strain evidence="1 2">JH-7</strain>
    </source>
</reference>